<name>A0A7W7W004_KITKI</name>
<dbReference type="AlphaFoldDB" id="A0A7W7W004"/>
<gene>
    <name evidence="1" type="ORF">FHR34_007250</name>
</gene>
<dbReference type="EMBL" id="JACHJV010000002">
    <property type="protein sequence ID" value="MBB4928155.1"/>
    <property type="molecule type" value="Genomic_DNA"/>
</dbReference>
<comment type="caution">
    <text evidence="1">The sequence shown here is derived from an EMBL/GenBank/DDBJ whole genome shotgun (WGS) entry which is preliminary data.</text>
</comment>
<evidence type="ECO:0000313" key="2">
    <source>
        <dbReference type="Proteomes" id="UP000540506"/>
    </source>
</evidence>
<dbReference type="Proteomes" id="UP000540506">
    <property type="component" value="Unassembled WGS sequence"/>
</dbReference>
<protein>
    <submittedName>
        <fullName evidence="1">Uncharacterized protein</fullName>
    </submittedName>
</protein>
<reference evidence="1 2" key="1">
    <citation type="submission" date="2020-08" db="EMBL/GenBank/DDBJ databases">
        <title>Sequencing the genomes of 1000 actinobacteria strains.</title>
        <authorList>
            <person name="Klenk H.-P."/>
        </authorList>
    </citation>
    <scope>NUCLEOTIDE SEQUENCE [LARGE SCALE GENOMIC DNA]</scope>
    <source>
        <strain evidence="1 2">DSM 41654</strain>
    </source>
</reference>
<dbReference type="RefSeq" id="WP_246561716.1">
    <property type="nucleotide sequence ID" value="NZ_JACHJV010000002.1"/>
</dbReference>
<organism evidence="1 2">
    <name type="scientific">Kitasatospora kifunensis</name>
    <name type="common">Streptomyces kifunensis</name>
    <dbReference type="NCBI Taxonomy" id="58351"/>
    <lineage>
        <taxon>Bacteria</taxon>
        <taxon>Bacillati</taxon>
        <taxon>Actinomycetota</taxon>
        <taxon>Actinomycetes</taxon>
        <taxon>Kitasatosporales</taxon>
        <taxon>Streptomycetaceae</taxon>
        <taxon>Kitasatospora</taxon>
    </lineage>
</organism>
<accession>A0A7W7W004</accession>
<proteinExistence type="predicted"/>
<sequence length="47" mass="5648">MRSRLYHMPAHLAAHAHRRWLRIERTRPWADAFDLARQRLTELPAAT</sequence>
<evidence type="ECO:0000313" key="1">
    <source>
        <dbReference type="EMBL" id="MBB4928155.1"/>
    </source>
</evidence>
<keyword evidence="2" id="KW-1185">Reference proteome</keyword>